<accession>A0A061JFU7</accession>
<dbReference type="GO" id="GO:0004832">
    <property type="term" value="F:valine-tRNA ligase activity"/>
    <property type="evidence" value="ECO:0007669"/>
    <property type="project" value="UniProtKB-UniRule"/>
</dbReference>
<feature type="domain" description="Valyl-tRNA synthetase tRNA-binding arm" evidence="11">
    <location>
        <begin position="807"/>
        <end position="871"/>
    </location>
</feature>
<organism evidence="12 13">
    <name type="scientific">Holospora undulata HU1</name>
    <dbReference type="NCBI Taxonomy" id="1321371"/>
    <lineage>
        <taxon>Bacteria</taxon>
        <taxon>Pseudomonadati</taxon>
        <taxon>Pseudomonadota</taxon>
        <taxon>Alphaproteobacteria</taxon>
        <taxon>Holosporales</taxon>
        <taxon>Holosporaceae</taxon>
        <taxon>Holospora</taxon>
    </lineage>
</organism>
<dbReference type="NCBIfam" id="NF004349">
    <property type="entry name" value="PRK05729.1"/>
    <property type="match status" value="1"/>
</dbReference>
<dbReference type="NCBIfam" id="TIGR00422">
    <property type="entry name" value="valS"/>
    <property type="match status" value="1"/>
</dbReference>
<dbReference type="CDD" id="cd00817">
    <property type="entry name" value="ValRS_core"/>
    <property type="match status" value="1"/>
</dbReference>
<dbReference type="Gene3D" id="1.10.287.380">
    <property type="entry name" value="Valyl-tRNA synthetase, C-terminal domain"/>
    <property type="match status" value="1"/>
</dbReference>
<feature type="short sequence motif" description="'HIGH' region" evidence="8">
    <location>
        <begin position="43"/>
        <end position="53"/>
    </location>
</feature>
<keyword evidence="6 8" id="KW-0030">Aminoacyl-tRNA synthetase</keyword>
<evidence type="ECO:0000256" key="8">
    <source>
        <dbReference type="HAMAP-Rule" id="MF_02004"/>
    </source>
</evidence>
<evidence type="ECO:0000313" key="12">
    <source>
        <dbReference type="EMBL" id="ETZ04611.1"/>
    </source>
</evidence>
<dbReference type="RefSeq" id="WP_006298989.1">
    <property type="nucleotide sequence ID" value="NZ_ARPM03000168.1"/>
</dbReference>
<dbReference type="FunFam" id="3.40.50.620:FF:000020">
    <property type="entry name" value="Valine--tRNA ligase, mitochondrial"/>
    <property type="match status" value="1"/>
</dbReference>
<dbReference type="Gene3D" id="3.90.740.10">
    <property type="entry name" value="Valyl/Leucyl/Isoleucyl-tRNA synthetase, editing domain"/>
    <property type="match status" value="1"/>
</dbReference>
<comment type="caution">
    <text evidence="12">The sequence shown here is derived from an EMBL/GenBank/DDBJ whole genome shotgun (WGS) entry which is preliminary data.</text>
</comment>
<dbReference type="GO" id="GO:0005829">
    <property type="term" value="C:cytosol"/>
    <property type="evidence" value="ECO:0007669"/>
    <property type="project" value="TreeGrafter"/>
</dbReference>
<dbReference type="InterPro" id="IPR002303">
    <property type="entry name" value="Valyl-tRNA_ligase"/>
</dbReference>
<dbReference type="CDD" id="cd07962">
    <property type="entry name" value="Anticodon_Ia_Val"/>
    <property type="match status" value="1"/>
</dbReference>
<feature type="short sequence motif" description="'KMSKS' region" evidence="8">
    <location>
        <begin position="524"/>
        <end position="528"/>
    </location>
</feature>
<dbReference type="InterPro" id="IPR009080">
    <property type="entry name" value="tRNAsynth_Ia_anticodon-bd"/>
</dbReference>
<comment type="similarity">
    <text evidence="8">Belongs to the class-I aminoacyl-tRNA synthetase family. ValS type 1 subfamily.</text>
</comment>
<keyword evidence="8" id="KW-0175">Coiled coil</keyword>
<dbReference type="GO" id="GO:0006438">
    <property type="term" value="P:valyl-tRNA aminoacylation"/>
    <property type="evidence" value="ECO:0007669"/>
    <property type="project" value="UniProtKB-UniRule"/>
</dbReference>
<comment type="domain">
    <text evidence="8">The C-terminal coiled-coil domain is crucial for aminoacylation activity.</text>
</comment>
<dbReference type="GO" id="GO:0005524">
    <property type="term" value="F:ATP binding"/>
    <property type="evidence" value="ECO:0007669"/>
    <property type="project" value="UniProtKB-UniRule"/>
</dbReference>
<evidence type="ECO:0000256" key="4">
    <source>
        <dbReference type="ARBA" id="ARBA00022840"/>
    </source>
</evidence>
<comment type="function">
    <text evidence="8">Catalyzes the attachment of valine to tRNA(Val). As ValRS can inadvertently accommodate and process structurally similar amino acids such as threonine, to avoid such errors, it has a 'posttransfer' editing activity that hydrolyzes mischarged Thr-tRNA(Val) in a tRNA-dependent manner.</text>
</comment>
<dbReference type="PANTHER" id="PTHR11946">
    <property type="entry name" value="VALYL-TRNA SYNTHETASES"/>
    <property type="match status" value="1"/>
</dbReference>
<dbReference type="InterPro" id="IPR013155">
    <property type="entry name" value="M/V/L/I-tRNA-synth_anticd-bd"/>
</dbReference>
<dbReference type="InterPro" id="IPR002300">
    <property type="entry name" value="aa-tRNA-synth_Ia"/>
</dbReference>
<dbReference type="Pfam" id="PF10458">
    <property type="entry name" value="Val_tRNA-synt_C"/>
    <property type="match status" value="1"/>
</dbReference>
<dbReference type="PROSITE" id="PS00178">
    <property type="entry name" value="AA_TRNA_LIGASE_I"/>
    <property type="match status" value="1"/>
</dbReference>
<dbReference type="InterPro" id="IPR001412">
    <property type="entry name" value="aa-tRNA-synth_I_CS"/>
</dbReference>
<evidence type="ECO:0000259" key="9">
    <source>
        <dbReference type="Pfam" id="PF00133"/>
    </source>
</evidence>
<protein>
    <recommendedName>
        <fullName evidence="8">Valine--tRNA ligase</fullName>
        <ecNumber evidence="8">6.1.1.9</ecNumber>
    </recommendedName>
    <alternativeName>
        <fullName evidence="8">Valyl-tRNA synthetase</fullName>
        <shortName evidence="8">ValRS</shortName>
    </alternativeName>
</protein>
<evidence type="ECO:0000259" key="10">
    <source>
        <dbReference type="Pfam" id="PF08264"/>
    </source>
</evidence>
<feature type="coiled-coil region" evidence="8">
    <location>
        <begin position="798"/>
        <end position="832"/>
    </location>
</feature>
<dbReference type="InterPro" id="IPR010978">
    <property type="entry name" value="tRNA-bd_arm"/>
</dbReference>
<dbReference type="AlphaFoldDB" id="A0A061JFU7"/>
<dbReference type="GO" id="GO:0002161">
    <property type="term" value="F:aminoacyl-tRNA deacylase activity"/>
    <property type="evidence" value="ECO:0007669"/>
    <property type="project" value="InterPro"/>
</dbReference>
<dbReference type="SUPFAM" id="SSF46589">
    <property type="entry name" value="tRNA-binding arm"/>
    <property type="match status" value="1"/>
</dbReference>
<dbReference type="InterPro" id="IPR033705">
    <property type="entry name" value="Anticodon_Ia_Val"/>
</dbReference>
<evidence type="ECO:0000256" key="7">
    <source>
        <dbReference type="ARBA" id="ARBA00047552"/>
    </source>
</evidence>
<dbReference type="Gene3D" id="3.40.50.620">
    <property type="entry name" value="HUPs"/>
    <property type="match status" value="2"/>
</dbReference>
<evidence type="ECO:0000313" key="13">
    <source>
        <dbReference type="Proteomes" id="UP000026922"/>
    </source>
</evidence>
<dbReference type="Gene3D" id="1.10.730.10">
    <property type="entry name" value="Isoleucyl-tRNA Synthetase, Domain 1"/>
    <property type="match status" value="1"/>
</dbReference>
<dbReference type="SUPFAM" id="SSF52374">
    <property type="entry name" value="Nucleotidylyl transferase"/>
    <property type="match status" value="1"/>
</dbReference>
<name>A0A061JFU7_9PROT</name>
<evidence type="ECO:0000259" key="11">
    <source>
        <dbReference type="Pfam" id="PF10458"/>
    </source>
</evidence>
<keyword evidence="3 8" id="KW-0547">Nucleotide-binding</keyword>
<keyword evidence="5 8" id="KW-0648">Protein biosynthesis</keyword>
<comment type="subunit">
    <text evidence="8">Monomer.</text>
</comment>
<dbReference type="InterPro" id="IPR019499">
    <property type="entry name" value="Val-tRNA_synth_tRNA-bd"/>
</dbReference>
<dbReference type="InterPro" id="IPR037118">
    <property type="entry name" value="Val-tRNA_synth_C_sf"/>
</dbReference>
<dbReference type="InterPro" id="IPR009008">
    <property type="entry name" value="Val/Leu/Ile-tRNA-synth_edit"/>
</dbReference>
<dbReference type="SUPFAM" id="SSF47323">
    <property type="entry name" value="Anticodon-binding domain of a subclass of class I aminoacyl-tRNA synthetases"/>
    <property type="match status" value="1"/>
</dbReference>
<dbReference type="EC" id="6.1.1.9" evidence="8"/>
<keyword evidence="2 8" id="KW-0436">Ligase</keyword>
<evidence type="ECO:0000256" key="5">
    <source>
        <dbReference type="ARBA" id="ARBA00022917"/>
    </source>
</evidence>
<evidence type="ECO:0000256" key="2">
    <source>
        <dbReference type="ARBA" id="ARBA00022598"/>
    </source>
</evidence>
<feature type="domain" description="Methionyl/Valyl/Leucyl/Isoleucyl-tRNA synthetase anticodon-binding" evidence="10">
    <location>
        <begin position="605"/>
        <end position="747"/>
    </location>
</feature>
<dbReference type="Pfam" id="PF00133">
    <property type="entry name" value="tRNA-synt_1"/>
    <property type="match status" value="1"/>
</dbReference>
<dbReference type="Pfam" id="PF08264">
    <property type="entry name" value="Anticodon_1"/>
    <property type="match status" value="1"/>
</dbReference>
<feature type="binding site" evidence="8">
    <location>
        <position position="527"/>
    </location>
    <ligand>
        <name>ATP</name>
        <dbReference type="ChEBI" id="CHEBI:30616"/>
    </ligand>
</feature>
<comment type="catalytic activity">
    <reaction evidence="7 8">
        <text>tRNA(Val) + L-valine + ATP = L-valyl-tRNA(Val) + AMP + diphosphate</text>
        <dbReference type="Rhea" id="RHEA:10704"/>
        <dbReference type="Rhea" id="RHEA-COMP:9672"/>
        <dbReference type="Rhea" id="RHEA-COMP:9708"/>
        <dbReference type="ChEBI" id="CHEBI:30616"/>
        <dbReference type="ChEBI" id="CHEBI:33019"/>
        <dbReference type="ChEBI" id="CHEBI:57762"/>
        <dbReference type="ChEBI" id="CHEBI:78442"/>
        <dbReference type="ChEBI" id="CHEBI:78537"/>
        <dbReference type="ChEBI" id="CHEBI:456215"/>
        <dbReference type="EC" id="6.1.1.9"/>
    </reaction>
</comment>
<dbReference type="PANTHER" id="PTHR11946:SF93">
    <property type="entry name" value="VALINE--TRNA LIGASE, CHLOROPLASTIC_MITOCHONDRIAL 2"/>
    <property type="match status" value="1"/>
</dbReference>
<keyword evidence="4 8" id="KW-0067">ATP-binding</keyword>
<reference evidence="12 13" key="1">
    <citation type="journal article" date="2013" name="Genome Announc.">
        <title>Draft Genome Sequence of Holospora undulata Strain HU1, a Micronucleus-Specific Symbiont of the Ciliate Paramecium caudatum.</title>
        <authorList>
            <person name="Dohra H."/>
            <person name="Suzuki H."/>
            <person name="Suzuki T."/>
            <person name="Tanaka K."/>
            <person name="Fujishima M."/>
        </authorList>
    </citation>
    <scope>NUCLEOTIDE SEQUENCE [LARGE SCALE GENOMIC DNA]</scope>
    <source>
        <strain evidence="12 13">HU1</strain>
    </source>
</reference>
<gene>
    <name evidence="8" type="primary">valS</name>
    <name evidence="12" type="ORF">K737_300982</name>
</gene>
<keyword evidence="13" id="KW-1185">Reference proteome</keyword>
<keyword evidence="1 8" id="KW-0963">Cytoplasm</keyword>
<evidence type="ECO:0000256" key="6">
    <source>
        <dbReference type="ARBA" id="ARBA00023146"/>
    </source>
</evidence>
<evidence type="ECO:0000256" key="1">
    <source>
        <dbReference type="ARBA" id="ARBA00022490"/>
    </source>
</evidence>
<proteinExistence type="inferred from homology"/>
<dbReference type="HAMAP" id="MF_02004">
    <property type="entry name" value="Val_tRNA_synth_type1"/>
    <property type="match status" value="1"/>
</dbReference>
<dbReference type="InterPro" id="IPR014729">
    <property type="entry name" value="Rossmann-like_a/b/a_fold"/>
</dbReference>
<feature type="domain" description="Aminoacyl-tRNA synthetase class Ia" evidence="9">
    <location>
        <begin position="19"/>
        <end position="556"/>
    </location>
</feature>
<dbReference type="PRINTS" id="PR00986">
    <property type="entry name" value="TRNASYNTHVAL"/>
</dbReference>
<dbReference type="SUPFAM" id="SSF50677">
    <property type="entry name" value="ValRS/IleRS/LeuRS editing domain"/>
    <property type="match status" value="1"/>
</dbReference>
<dbReference type="Proteomes" id="UP000026922">
    <property type="component" value="Unassembled WGS sequence"/>
</dbReference>
<dbReference type="EMBL" id="ARPM03000168">
    <property type="protein sequence ID" value="ETZ04611.1"/>
    <property type="molecule type" value="Genomic_DNA"/>
</dbReference>
<comment type="subcellular location">
    <subcellularLocation>
        <location evidence="8">Cytoplasm</location>
    </subcellularLocation>
</comment>
<comment type="domain">
    <text evidence="8">ValRS has two distinct active sites: one for aminoacylation and one for editing. The misactivated threonine is translocated from the active site to the editing site.</text>
</comment>
<sequence>MDTSCRFHKMEKSEHLKQRWWEYFRYDQEDKVKETYTIIMPPPNVTGSLHLGHALSSTQQDILIRFHKALGKNVLWLPGTDHAGIATQMMVERALEKEGKNRKALGREVFLHHMWQWKEEHEGNILDQMKRMGFAADWGRLTFTLDEGVSYATREAFIRLYKKGKIYKAKRLVSWDPVLRTALSDLEVENIQEAGTLWTLSYDIEGGGEIHVATTRPETLLGDTGIAVHPEDTRYKEYIGKKAYVPIVYRWVPIVADEAVDVEKGTGAVKITPAHDFLDFSIAQRHNLPCIDIFDEEGRLNDTVPKEFCTLDSLEARNLILEKLGKKVISWSSIQHSVPYSQRSGAVIQPRLTEQWFLDTAQMAKCALDIVKNGECQFFPKEWERTYEEWLKNIQPWCISRQLWWGHQIPAWYDEKGSIFVAHTKEEAELLAKTQGSSGALKQEEDVLDTWFSSGIWPFSTLGWPEKDSPLFTACYPTNVLVTGFDIIFFWVARMMMLGLELTKAPPFKHISIHPLVCDEKGKKMSKTKGNVINPMELANQYGVDALRFALTLVSTPSSYTAFGVKHVEQARNFITKLKNVGRFMELNRIHGRFDLPEKISQDMNRWVIIRITDLGERVKKSLHSYSFHEAASLIYTNIWAVVCDWYIEWAKDTLKHASKEDIQEVHHVMGWGINTMLIILHPFIPFTSQTLWEIINPTEASGAWQQDWPTLQEFQFCSPPVECIQEIITSIRRLRAEFKISFICPIELHIYTGGDREILTHHKNFIERITHTVCKIFDGHPPCSSKGLSVHLGEVTVIFLLQHLLDIEKELERLEKNYLKIKTQLDEWENRLSCQEFCTKALPNVVHSLEERCKQNKIILNRIEQDLLMLKAVDNSL</sequence>
<evidence type="ECO:0000256" key="3">
    <source>
        <dbReference type="ARBA" id="ARBA00022741"/>
    </source>
</evidence>